<keyword evidence="4" id="KW-0545">Nucleotide biosynthesis</keyword>
<keyword evidence="6" id="KW-0418">Kinase</keyword>
<dbReference type="GO" id="GO:0004798">
    <property type="term" value="F:dTMP kinase activity"/>
    <property type="evidence" value="ECO:0007669"/>
    <property type="project" value="UniProtKB-EC"/>
</dbReference>
<dbReference type="SUPFAM" id="SSF52540">
    <property type="entry name" value="P-loop containing nucleoside triphosphate hydrolases"/>
    <property type="match status" value="2"/>
</dbReference>
<evidence type="ECO:0000256" key="2">
    <source>
        <dbReference type="ARBA" id="ARBA00012980"/>
    </source>
</evidence>
<comment type="catalytic activity">
    <reaction evidence="8">
        <text>dTMP + ATP = dTDP + ADP</text>
        <dbReference type="Rhea" id="RHEA:13517"/>
        <dbReference type="ChEBI" id="CHEBI:30616"/>
        <dbReference type="ChEBI" id="CHEBI:58369"/>
        <dbReference type="ChEBI" id="CHEBI:63528"/>
        <dbReference type="ChEBI" id="CHEBI:456216"/>
        <dbReference type="EC" id="2.7.4.9"/>
    </reaction>
</comment>
<gene>
    <name evidence="9" type="ORF">CTOB1V02_LOCUS13370</name>
</gene>
<feature type="non-terminal residue" evidence="9">
    <location>
        <position position="442"/>
    </location>
</feature>
<dbReference type="HAMAP" id="MF_00165">
    <property type="entry name" value="Thymidylate_kinase"/>
    <property type="match status" value="1"/>
</dbReference>
<evidence type="ECO:0000313" key="9">
    <source>
        <dbReference type="EMBL" id="CAD7235555.1"/>
    </source>
</evidence>
<dbReference type="InterPro" id="IPR027417">
    <property type="entry name" value="P-loop_NTPase"/>
</dbReference>
<organism evidence="9">
    <name type="scientific">Cyprideis torosa</name>
    <dbReference type="NCBI Taxonomy" id="163714"/>
    <lineage>
        <taxon>Eukaryota</taxon>
        <taxon>Metazoa</taxon>
        <taxon>Ecdysozoa</taxon>
        <taxon>Arthropoda</taxon>
        <taxon>Crustacea</taxon>
        <taxon>Oligostraca</taxon>
        <taxon>Ostracoda</taxon>
        <taxon>Podocopa</taxon>
        <taxon>Podocopida</taxon>
        <taxon>Cytherocopina</taxon>
        <taxon>Cytheroidea</taxon>
        <taxon>Cytherideidae</taxon>
        <taxon>Cyprideis</taxon>
    </lineage>
</organism>
<dbReference type="InterPro" id="IPR018094">
    <property type="entry name" value="Thymidylate_kinase"/>
</dbReference>
<dbReference type="FunFam" id="3.40.50.300:FF:000225">
    <property type="entry name" value="Thymidylate kinase"/>
    <property type="match status" value="1"/>
</dbReference>
<sequence>MNQPMGRFVSFEGSEGVGKTTQIARLKRRLESLGRTVVTTREPGGTEVAEQIRNLVLDKTMPPMAPDTELLLIYAARAEHVARVIKPALDDGAVVISDRFADASMAYQGFARGIDVGRLKELNQWVLGGFKPDVTVLLDMPVQVGMERARARDTLDRFEQEEIGFFERVRQGYLSLAREDPDRVKIVDANGSVDEVASAIASVVEGVPGLGKEMFGRAFSQSLYCQNLQDNEEACGSCASCHQFEAGTLSDFRLLTLEEGHASIGVEQIRETIEFLTLSHEHGRKKVAMLWPADRMNINAANSLLKTLEEPAGDSLIILVASQPERLPVTIRSRCQVVSIPAPSRTNALAWLSTQGYENADLALAVAGGAPLAAVHFSEDALLASFDAVLGSLVAQVTGQRSMQEVISVWRQVDVESLLDWMVLISEWSILCANGIEQPSIK</sequence>
<keyword evidence="5" id="KW-0547">Nucleotide-binding</keyword>
<dbReference type="OrthoDB" id="425602at2759"/>
<evidence type="ECO:0000256" key="4">
    <source>
        <dbReference type="ARBA" id="ARBA00022727"/>
    </source>
</evidence>
<dbReference type="Pfam" id="PF13177">
    <property type="entry name" value="DNA_pol3_delta2"/>
    <property type="match status" value="1"/>
</dbReference>
<dbReference type="NCBIfam" id="TIGR00041">
    <property type="entry name" value="DTMP_kinase"/>
    <property type="match status" value="1"/>
</dbReference>
<dbReference type="EC" id="2.7.4.9" evidence="2"/>
<keyword evidence="7" id="KW-0067">ATP-binding</keyword>
<evidence type="ECO:0000256" key="7">
    <source>
        <dbReference type="ARBA" id="ARBA00022840"/>
    </source>
</evidence>
<evidence type="ECO:0000256" key="8">
    <source>
        <dbReference type="ARBA" id="ARBA00048743"/>
    </source>
</evidence>
<dbReference type="GO" id="GO:0006235">
    <property type="term" value="P:dTTP biosynthetic process"/>
    <property type="evidence" value="ECO:0007669"/>
    <property type="project" value="TreeGrafter"/>
</dbReference>
<dbReference type="GO" id="GO:0005829">
    <property type="term" value="C:cytosol"/>
    <property type="evidence" value="ECO:0007669"/>
    <property type="project" value="TreeGrafter"/>
</dbReference>
<dbReference type="CDD" id="cd01672">
    <property type="entry name" value="TMPK"/>
    <property type="match status" value="1"/>
</dbReference>
<proteinExistence type="inferred from homology"/>
<dbReference type="AlphaFoldDB" id="A0A7R8WUS3"/>
<evidence type="ECO:0000256" key="3">
    <source>
        <dbReference type="ARBA" id="ARBA00022679"/>
    </source>
</evidence>
<evidence type="ECO:0000256" key="5">
    <source>
        <dbReference type="ARBA" id="ARBA00022741"/>
    </source>
</evidence>
<dbReference type="PANTHER" id="PTHR10344:SF4">
    <property type="entry name" value="UMP-CMP KINASE 2, MITOCHONDRIAL"/>
    <property type="match status" value="1"/>
</dbReference>
<comment type="similarity">
    <text evidence="1">Belongs to the thymidylate kinase family.</text>
</comment>
<evidence type="ECO:0000256" key="1">
    <source>
        <dbReference type="ARBA" id="ARBA00009776"/>
    </source>
</evidence>
<reference evidence="9" key="1">
    <citation type="submission" date="2020-11" db="EMBL/GenBank/DDBJ databases">
        <authorList>
            <person name="Tran Van P."/>
        </authorList>
    </citation>
    <scope>NUCLEOTIDE SEQUENCE</scope>
</reference>
<dbReference type="GO" id="GO:0006233">
    <property type="term" value="P:dTDP biosynthetic process"/>
    <property type="evidence" value="ECO:0007669"/>
    <property type="project" value="InterPro"/>
</dbReference>
<keyword evidence="3" id="KW-0808">Transferase</keyword>
<dbReference type="Pfam" id="PF02223">
    <property type="entry name" value="Thymidylate_kin"/>
    <property type="match status" value="1"/>
</dbReference>
<name>A0A7R8WUS3_9CRUS</name>
<dbReference type="InterPro" id="IPR039430">
    <property type="entry name" value="Thymidylate_kin-like_dom"/>
</dbReference>
<dbReference type="Gene3D" id="3.40.50.300">
    <property type="entry name" value="P-loop containing nucleotide triphosphate hydrolases"/>
    <property type="match status" value="2"/>
</dbReference>
<dbReference type="EMBL" id="OB673393">
    <property type="protein sequence ID" value="CAD7235555.1"/>
    <property type="molecule type" value="Genomic_DNA"/>
</dbReference>
<accession>A0A7R8WUS3</accession>
<evidence type="ECO:0000256" key="6">
    <source>
        <dbReference type="ARBA" id="ARBA00022777"/>
    </source>
</evidence>
<dbReference type="GO" id="GO:0006227">
    <property type="term" value="P:dUDP biosynthetic process"/>
    <property type="evidence" value="ECO:0007669"/>
    <property type="project" value="TreeGrafter"/>
</dbReference>
<protein>
    <recommendedName>
        <fullName evidence="2">dTMP kinase</fullName>
        <ecNumber evidence="2">2.7.4.9</ecNumber>
    </recommendedName>
</protein>
<dbReference type="PANTHER" id="PTHR10344">
    <property type="entry name" value="THYMIDYLATE KINASE"/>
    <property type="match status" value="1"/>
</dbReference>
<dbReference type="GO" id="GO:0005524">
    <property type="term" value="F:ATP binding"/>
    <property type="evidence" value="ECO:0007669"/>
    <property type="project" value="UniProtKB-KW"/>
</dbReference>